<evidence type="ECO:0000256" key="7">
    <source>
        <dbReference type="ARBA" id="ARBA00022842"/>
    </source>
</evidence>
<dbReference type="AlphaFoldDB" id="A0AAD9II29"/>
<dbReference type="Proteomes" id="UP001255856">
    <property type="component" value="Unassembled WGS sequence"/>
</dbReference>
<comment type="pathway">
    <text evidence="2">Amino-acid biosynthesis; L-valine biosynthesis; L-valine from pyruvate: step 2/4.</text>
</comment>
<dbReference type="PROSITE" id="PS51850">
    <property type="entry name" value="KARI_N"/>
    <property type="match status" value="1"/>
</dbReference>
<evidence type="ECO:0000256" key="1">
    <source>
        <dbReference type="ARBA" id="ARBA00001946"/>
    </source>
</evidence>
<dbReference type="PANTHER" id="PTHR21371:SF1">
    <property type="entry name" value="KETOL-ACID REDUCTOISOMERASE, MITOCHONDRIAL"/>
    <property type="match status" value="1"/>
</dbReference>
<evidence type="ECO:0000313" key="16">
    <source>
        <dbReference type="Proteomes" id="UP001255856"/>
    </source>
</evidence>
<dbReference type="GO" id="GO:0009099">
    <property type="term" value="P:L-valine biosynthetic process"/>
    <property type="evidence" value="ECO:0007669"/>
    <property type="project" value="UniProtKB-UniRule"/>
</dbReference>
<comment type="cofactor">
    <cofactor evidence="1">
        <name>Mg(2+)</name>
        <dbReference type="ChEBI" id="CHEBI:18420"/>
    </cofactor>
</comment>
<comment type="similarity">
    <text evidence="4 12">Belongs to the ketol-acid reductoisomerase family.</text>
</comment>
<sequence length="565" mass="60646">MIASANAMCKATANRPSAVYAQPRIQGSMRPVVARFSGARKALTVASAVKFDYDTKVFKKELMKFADTEEYIYRGGRDKFHLLPEAFKGIKKIGVIGWGSQAPAQAQNLRESLAEAGMTDTKVVIGLRKGSPSVEEARAVGFTEEDGTLGEVFDVIGSSDFVVLLISDAAQSKLYPRILAAMKPGATLGLSHGFLLGVMQNDGADFRPDINVILNAPKGMGPSVRRLYEQGKTVNGAGINSSFAVHQDATGNAADIAVGWAIATGAPFAFCTTLESEYRSDIYGERCVILGGVHGVVESLFRRYVAGGMDEEEAYINTVECITGPITKIISEQGLTGVYEALDAEGKRVFEAAYSAALGPANDVCREIYDDVACGNEIKSVVNAVGRFDKYPMGKIDETRMWKVGQRVRARRGSFQAPLNAFTAGVYIATMMATVQTLEDAGHPYSEICNESIIEAVDSLNPYMHARGIAFMVDNCSYTARLGSRKWAPRFDYILTQQAYPAIDSGAQADPEKVAAFKNADVHRALATCAEMRPPVDISVGGDDDSTGVGAGAARTEFRSTVATA</sequence>
<evidence type="ECO:0000259" key="13">
    <source>
        <dbReference type="PROSITE" id="PS51850"/>
    </source>
</evidence>
<dbReference type="InterPro" id="IPR013023">
    <property type="entry name" value="KARI"/>
</dbReference>
<dbReference type="InterPro" id="IPR013116">
    <property type="entry name" value="KARI_N"/>
</dbReference>
<keyword evidence="7 12" id="KW-0460">Magnesium</keyword>
<protein>
    <recommendedName>
        <fullName evidence="11">Acetohydroxy-acid reductoisomerase</fullName>
    </recommendedName>
    <alternativeName>
        <fullName evidence="10">Alpha-keto-beta-hydroxylacyl reductoisomerase</fullName>
    </alternativeName>
</protein>
<dbReference type="Gene3D" id="3.40.50.720">
    <property type="entry name" value="NAD(P)-binding Rossmann-like Domain"/>
    <property type="match status" value="1"/>
</dbReference>
<feature type="domain" description="KARI C-terminal knotted" evidence="14">
    <location>
        <begin position="273"/>
        <end position="415"/>
    </location>
</feature>
<dbReference type="InterPro" id="IPR036291">
    <property type="entry name" value="NAD(P)-bd_dom_sf"/>
</dbReference>
<dbReference type="InterPro" id="IPR008927">
    <property type="entry name" value="6-PGluconate_DH-like_C_sf"/>
</dbReference>
<dbReference type="GO" id="GO:0005739">
    <property type="term" value="C:mitochondrion"/>
    <property type="evidence" value="ECO:0007669"/>
    <property type="project" value="TreeGrafter"/>
</dbReference>
<comment type="caution">
    <text evidence="15">The sequence shown here is derived from an EMBL/GenBank/DDBJ whole genome shotgun (WGS) entry which is preliminary data.</text>
</comment>
<keyword evidence="8 12" id="KW-0560">Oxidoreductase</keyword>
<evidence type="ECO:0000259" key="14">
    <source>
        <dbReference type="PROSITE" id="PS51851"/>
    </source>
</evidence>
<dbReference type="Pfam" id="PF07991">
    <property type="entry name" value="KARI_N"/>
    <property type="match status" value="1"/>
</dbReference>
<evidence type="ECO:0000256" key="12">
    <source>
        <dbReference type="PROSITE-ProRule" id="PRU01198"/>
    </source>
</evidence>
<evidence type="ECO:0000256" key="4">
    <source>
        <dbReference type="ARBA" id="ARBA00010318"/>
    </source>
</evidence>
<evidence type="ECO:0000256" key="9">
    <source>
        <dbReference type="ARBA" id="ARBA00023304"/>
    </source>
</evidence>
<dbReference type="SUPFAM" id="SSF48179">
    <property type="entry name" value="6-phosphogluconate dehydrogenase C-terminal domain-like"/>
    <property type="match status" value="1"/>
</dbReference>
<reference evidence="15" key="1">
    <citation type="submission" date="2021-01" db="EMBL/GenBank/DDBJ databases">
        <authorList>
            <person name="Eckstrom K.M.E."/>
        </authorList>
    </citation>
    <scope>NUCLEOTIDE SEQUENCE</scope>
    <source>
        <strain evidence="15">UVCC 0001</strain>
    </source>
</reference>
<dbReference type="Pfam" id="PF01450">
    <property type="entry name" value="KARI_C"/>
    <property type="match status" value="1"/>
</dbReference>
<dbReference type="GO" id="GO:0046872">
    <property type="term" value="F:metal ion binding"/>
    <property type="evidence" value="ECO:0007669"/>
    <property type="project" value="UniProtKB-UniRule"/>
</dbReference>
<evidence type="ECO:0000256" key="8">
    <source>
        <dbReference type="ARBA" id="ARBA00023002"/>
    </source>
</evidence>
<comment type="caution">
    <text evidence="12">Lacks conserved residue(s) required for the propagation of feature annotation.</text>
</comment>
<organism evidence="15 16">
    <name type="scientific">Prototheca wickerhamii</name>
    <dbReference type="NCBI Taxonomy" id="3111"/>
    <lineage>
        <taxon>Eukaryota</taxon>
        <taxon>Viridiplantae</taxon>
        <taxon>Chlorophyta</taxon>
        <taxon>core chlorophytes</taxon>
        <taxon>Trebouxiophyceae</taxon>
        <taxon>Chlorellales</taxon>
        <taxon>Chlorellaceae</taxon>
        <taxon>Prototheca</taxon>
    </lineage>
</organism>
<keyword evidence="16" id="KW-1185">Reference proteome</keyword>
<dbReference type="Gene3D" id="1.10.1040.10">
    <property type="entry name" value="N-(1-d-carboxylethyl)-l-norvaline Dehydrogenase, domain 2"/>
    <property type="match status" value="1"/>
</dbReference>
<proteinExistence type="inferred from homology"/>
<dbReference type="InterPro" id="IPR000506">
    <property type="entry name" value="KARI_C"/>
</dbReference>
<evidence type="ECO:0000313" key="15">
    <source>
        <dbReference type="EMBL" id="KAK2076572.1"/>
    </source>
</evidence>
<feature type="domain" description="KARI N-terminal Rossmann" evidence="13">
    <location>
        <begin position="63"/>
        <end position="276"/>
    </location>
</feature>
<feature type="binding site" evidence="12">
    <location>
        <position position="285"/>
    </location>
    <ligand>
        <name>Mg(2+)</name>
        <dbReference type="ChEBI" id="CHEBI:18420"/>
        <label>1</label>
    </ligand>
</feature>
<keyword evidence="5 12" id="KW-0028">Amino-acid biosynthesis</keyword>
<evidence type="ECO:0000256" key="3">
    <source>
        <dbReference type="ARBA" id="ARBA00004885"/>
    </source>
</evidence>
<feature type="binding site" evidence="12">
    <location>
        <position position="281"/>
    </location>
    <ligand>
        <name>Mg(2+)</name>
        <dbReference type="ChEBI" id="CHEBI:18420"/>
        <label>2</label>
    </ligand>
</feature>
<accession>A0AAD9II29</accession>
<comment type="pathway">
    <text evidence="3">Amino-acid biosynthesis; L-isoleucine biosynthesis; L-isoleucine from 2-oxobutanoate: step 2/4.</text>
</comment>
<gene>
    <name evidence="15" type="ORF">QBZ16_005332</name>
</gene>
<name>A0AAD9II29_PROWI</name>
<dbReference type="EMBL" id="JASFZW010000009">
    <property type="protein sequence ID" value="KAK2076572.1"/>
    <property type="molecule type" value="Genomic_DNA"/>
</dbReference>
<keyword evidence="6 12" id="KW-0479">Metal-binding</keyword>
<dbReference type="GO" id="GO:0004455">
    <property type="term" value="F:ketol-acid reductoisomerase activity"/>
    <property type="evidence" value="ECO:0007669"/>
    <property type="project" value="UniProtKB-UniRule"/>
</dbReference>
<evidence type="ECO:0000256" key="10">
    <source>
        <dbReference type="ARBA" id="ARBA00030209"/>
    </source>
</evidence>
<dbReference type="InterPro" id="IPR013328">
    <property type="entry name" value="6PGD_dom2"/>
</dbReference>
<evidence type="ECO:0000256" key="11">
    <source>
        <dbReference type="ARBA" id="ARBA00030593"/>
    </source>
</evidence>
<keyword evidence="9 12" id="KW-0100">Branched-chain amino acid biosynthesis</keyword>
<feature type="binding site" evidence="12">
    <location>
        <position position="281"/>
    </location>
    <ligand>
        <name>Mg(2+)</name>
        <dbReference type="ChEBI" id="CHEBI:18420"/>
        <label>1</label>
    </ligand>
</feature>
<dbReference type="PANTHER" id="PTHR21371">
    <property type="entry name" value="KETOL-ACID REDUCTOISOMERASE, MITOCHONDRIAL"/>
    <property type="match status" value="1"/>
</dbReference>
<dbReference type="GO" id="GO:0009507">
    <property type="term" value="C:chloroplast"/>
    <property type="evidence" value="ECO:0007669"/>
    <property type="project" value="TreeGrafter"/>
</dbReference>
<evidence type="ECO:0000256" key="6">
    <source>
        <dbReference type="ARBA" id="ARBA00022723"/>
    </source>
</evidence>
<dbReference type="PROSITE" id="PS51851">
    <property type="entry name" value="KARI_C"/>
    <property type="match status" value="1"/>
</dbReference>
<dbReference type="SUPFAM" id="SSF51735">
    <property type="entry name" value="NAD(P)-binding Rossmann-fold domains"/>
    <property type="match status" value="1"/>
</dbReference>
<dbReference type="GO" id="GO:0009097">
    <property type="term" value="P:isoleucine biosynthetic process"/>
    <property type="evidence" value="ECO:0007669"/>
    <property type="project" value="UniProtKB-UniRule"/>
</dbReference>
<evidence type="ECO:0000256" key="5">
    <source>
        <dbReference type="ARBA" id="ARBA00022605"/>
    </source>
</evidence>
<evidence type="ECO:0000256" key="2">
    <source>
        <dbReference type="ARBA" id="ARBA00004864"/>
    </source>
</evidence>